<dbReference type="PIRSF" id="PIRSF006060">
    <property type="entry name" value="AA_transporter"/>
    <property type="match status" value="1"/>
</dbReference>
<evidence type="ECO:0000256" key="2">
    <source>
        <dbReference type="ARBA" id="ARBA00022448"/>
    </source>
</evidence>
<feature type="transmembrane region" description="Helical" evidence="7">
    <location>
        <begin position="135"/>
        <end position="159"/>
    </location>
</feature>
<dbReference type="InterPro" id="IPR004840">
    <property type="entry name" value="Amino_acid_permease_CS"/>
</dbReference>
<dbReference type="InterPro" id="IPR002293">
    <property type="entry name" value="AA/rel_permease1"/>
</dbReference>
<organism evidence="8 9">
    <name type="scientific">Streptomyces tsukubensis (strain DSM 42081 / NBRC 108919 / NRRL 18488 / 9993)</name>
    <dbReference type="NCBI Taxonomy" id="1114943"/>
    <lineage>
        <taxon>Bacteria</taxon>
        <taxon>Bacillati</taxon>
        <taxon>Actinomycetota</taxon>
        <taxon>Actinomycetes</taxon>
        <taxon>Kitasatosporales</taxon>
        <taxon>Streptomycetaceae</taxon>
        <taxon>Streptomyces</taxon>
    </lineage>
</organism>
<feature type="transmembrane region" description="Helical" evidence="7">
    <location>
        <begin position="330"/>
        <end position="353"/>
    </location>
</feature>
<feature type="transmembrane region" description="Helical" evidence="7">
    <location>
        <begin position="454"/>
        <end position="473"/>
    </location>
</feature>
<feature type="transmembrane region" description="Helical" evidence="7">
    <location>
        <begin position="56"/>
        <end position="81"/>
    </location>
</feature>
<dbReference type="PANTHER" id="PTHR45649">
    <property type="entry name" value="AMINO-ACID PERMEASE BAT1"/>
    <property type="match status" value="1"/>
</dbReference>
<feature type="transmembrane region" description="Helical" evidence="7">
    <location>
        <begin position="413"/>
        <end position="433"/>
    </location>
</feature>
<evidence type="ECO:0000256" key="3">
    <source>
        <dbReference type="ARBA" id="ARBA00022692"/>
    </source>
</evidence>
<feature type="transmembrane region" description="Helical" evidence="7">
    <location>
        <begin position="485"/>
        <end position="503"/>
    </location>
</feature>
<dbReference type="GO" id="GO:0022857">
    <property type="term" value="F:transmembrane transporter activity"/>
    <property type="evidence" value="ECO:0007669"/>
    <property type="project" value="InterPro"/>
</dbReference>
<evidence type="ECO:0000313" key="8">
    <source>
        <dbReference type="EMBL" id="QKM71038.1"/>
    </source>
</evidence>
<feature type="transmembrane region" description="Helical" evidence="7">
    <location>
        <begin position="248"/>
        <end position="267"/>
    </location>
</feature>
<comment type="subcellular location">
    <subcellularLocation>
        <location evidence="1">Membrane</location>
        <topology evidence="1">Multi-pass membrane protein</topology>
    </subcellularLocation>
</comment>
<dbReference type="Proteomes" id="UP000005940">
    <property type="component" value="Chromosome"/>
</dbReference>
<keyword evidence="4 7" id="KW-1133">Transmembrane helix</keyword>
<evidence type="ECO:0000256" key="6">
    <source>
        <dbReference type="SAM" id="MobiDB-lite"/>
    </source>
</evidence>
<feature type="transmembrane region" description="Helical" evidence="7">
    <location>
        <begin position="288"/>
        <end position="310"/>
    </location>
</feature>
<evidence type="ECO:0000256" key="1">
    <source>
        <dbReference type="ARBA" id="ARBA00004141"/>
    </source>
</evidence>
<sequence length="527" mass="56005">MRPATFGSLGKGPTVPEHTAVGRRNRHRGDGTVALDDDTTLHAMGYPRKLTRRFRAFDNFAISFTIINVISGIFSAFGYGMAAGGPLILVAGWIAVSVMVLFVGAAMAEIASAYPTSGALYFAAGKLARRHRGAWSWFTGWLNFVGQVGGTAATAYAAAAFLQAFVTLYHPAYRATGPSTVAITAVILLLQALANTYTVDLVALLIRFSVWWLAGGVTLIVGSLLLLPDTHRPLAFSAHFVNDTGFTSGVYAALLGLLVTSWTYTGFDGSFHMSEETVRSTVSTPRGIVGAIGCSALAGLALMLALVHSIGDYSATASATVPSVHILTDALGTGVAGLLLLVVIGSMLFCGLANMTSNARQIFAFARDGAMPGSRRWHTVSMRTRTPVNAVWLAAGCSFALTVPGLWSHTAFAAIVSVNVVGMYLAYGIPIFLRLRLKDDFRPGPWHLGRWGVPVARIAVVWIGLSSVLFVLPHSTPLTVTTFNYAPIALVAVVLVATVWWFATARRRFSGPVSYGSPDEVAAMDLI</sequence>
<dbReference type="Pfam" id="PF13520">
    <property type="entry name" value="AA_permease_2"/>
    <property type="match status" value="1"/>
</dbReference>
<dbReference type="EMBL" id="CP029159">
    <property type="protein sequence ID" value="QKM71038.1"/>
    <property type="molecule type" value="Genomic_DNA"/>
</dbReference>
<keyword evidence="2" id="KW-0813">Transport</keyword>
<feature type="transmembrane region" description="Helical" evidence="7">
    <location>
        <begin position="210"/>
        <end position="228"/>
    </location>
</feature>
<evidence type="ECO:0000256" key="5">
    <source>
        <dbReference type="ARBA" id="ARBA00023136"/>
    </source>
</evidence>
<dbReference type="AlphaFoldDB" id="A0A7G3UM43"/>
<feature type="region of interest" description="Disordered" evidence="6">
    <location>
        <begin position="1"/>
        <end position="32"/>
    </location>
</feature>
<reference evidence="8 9" key="1">
    <citation type="journal article" date="2012" name="J. Bacteriol.">
        <title>Draft genome of Streptomyces tsukubaensis NRRL 18488, the producer of the clinically important immunosuppressant tacrolimus (FK506).</title>
        <authorList>
            <person name="Barreiro C."/>
            <person name="Prieto C."/>
            <person name="Sola-Landa A."/>
            <person name="Solera E."/>
            <person name="Martinez-Castro M."/>
            <person name="Perez-Redondo R."/>
            <person name="Garcia-Estrada C."/>
            <person name="Aparicio J.F."/>
            <person name="Fernandez-Martinez L.T."/>
            <person name="Santos-Aberturas J."/>
            <person name="Salehi-Najafabadi Z."/>
            <person name="Rodriguez-Garcia A."/>
            <person name="Tauch A."/>
            <person name="Martin J.F."/>
        </authorList>
    </citation>
    <scope>NUCLEOTIDE SEQUENCE [LARGE SCALE GENOMIC DNA]</scope>
    <source>
        <strain evidence="9">DSM 42081 / NBRC 108919 / NRRL 18488 / 9993</strain>
    </source>
</reference>
<feature type="transmembrane region" description="Helical" evidence="7">
    <location>
        <begin position="390"/>
        <end position="407"/>
    </location>
</feature>
<name>A0A7G3UM43_STRT9</name>
<feature type="transmembrane region" description="Helical" evidence="7">
    <location>
        <begin position="179"/>
        <end position="198"/>
    </location>
</feature>
<keyword evidence="5 7" id="KW-0472">Membrane</keyword>
<feature type="transmembrane region" description="Helical" evidence="7">
    <location>
        <begin position="87"/>
        <end position="114"/>
    </location>
</feature>
<evidence type="ECO:0000313" key="9">
    <source>
        <dbReference type="Proteomes" id="UP000005940"/>
    </source>
</evidence>
<dbReference type="GO" id="GO:0006865">
    <property type="term" value="P:amino acid transport"/>
    <property type="evidence" value="ECO:0007669"/>
    <property type="project" value="InterPro"/>
</dbReference>
<keyword evidence="3 7" id="KW-0812">Transmembrane</keyword>
<dbReference type="Gene3D" id="1.20.1740.10">
    <property type="entry name" value="Amino acid/polyamine transporter I"/>
    <property type="match status" value="1"/>
</dbReference>
<dbReference type="GO" id="GO:0016020">
    <property type="term" value="C:membrane"/>
    <property type="evidence" value="ECO:0007669"/>
    <property type="project" value="UniProtKB-SubCell"/>
</dbReference>
<dbReference type="PROSITE" id="PS00218">
    <property type="entry name" value="AMINO_ACID_PERMEASE_1"/>
    <property type="match status" value="1"/>
</dbReference>
<evidence type="ECO:0000256" key="4">
    <source>
        <dbReference type="ARBA" id="ARBA00022989"/>
    </source>
</evidence>
<dbReference type="PANTHER" id="PTHR45649:SF26">
    <property type="entry name" value="OS04G0435100 PROTEIN"/>
    <property type="match status" value="1"/>
</dbReference>
<gene>
    <name evidence="8" type="ORF">STSU_031780</name>
</gene>
<keyword evidence="9" id="KW-1185">Reference proteome</keyword>
<proteinExistence type="predicted"/>
<evidence type="ECO:0000256" key="7">
    <source>
        <dbReference type="SAM" id="Phobius"/>
    </source>
</evidence>
<accession>A0A7G3UM43</accession>
<protein>
    <submittedName>
        <fullName evidence="8">Amino acid permease</fullName>
    </submittedName>
</protein>